<name>A0AAV2M8P9_KNICA</name>
<organism evidence="1 2">
    <name type="scientific">Knipowitschia caucasica</name>
    <name type="common">Caucasian dwarf goby</name>
    <name type="synonym">Pomatoschistus caucasicus</name>
    <dbReference type="NCBI Taxonomy" id="637954"/>
    <lineage>
        <taxon>Eukaryota</taxon>
        <taxon>Metazoa</taxon>
        <taxon>Chordata</taxon>
        <taxon>Craniata</taxon>
        <taxon>Vertebrata</taxon>
        <taxon>Euteleostomi</taxon>
        <taxon>Actinopterygii</taxon>
        <taxon>Neopterygii</taxon>
        <taxon>Teleostei</taxon>
        <taxon>Neoteleostei</taxon>
        <taxon>Acanthomorphata</taxon>
        <taxon>Gobiaria</taxon>
        <taxon>Gobiiformes</taxon>
        <taxon>Gobioidei</taxon>
        <taxon>Gobiidae</taxon>
        <taxon>Gobiinae</taxon>
        <taxon>Knipowitschia</taxon>
    </lineage>
</organism>
<accession>A0AAV2M8P9</accession>
<evidence type="ECO:0000313" key="1">
    <source>
        <dbReference type="EMBL" id="CAL1609712.1"/>
    </source>
</evidence>
<dbReference type="AlphaFoldDB" id="A0AAV2M8P9"/>
<reference evidence="1 2" key="1">
    <citation type="submission" date="2024-04" db="EMBL/GenBank/DDBJ databases">
        <authorList>
            <person name="Waldvogel A.-M."/>
            <person name="Schoenle A."/>
        </authorList>
    </citation>
    <scope>NUCLEOTIDE SEQUENCE [LARGE SCALE GENOMIC DNA]</scope>
</reference>
<evidence type="ECO:0000313" key="2">
    <source>
        <dbReference type="Proteomes" id="UP001497482"/>
    </source>
</evidence>
<dbReference type="Proteomes" id="UP001497482">
    <property type="component" value="Chromosome 6"/>
</dbReference>
<proteinExistence type="predicted"/>
<sequence>MTRQSKHVLSLRGTATCSLQRGIEELSPLMATVEQAVARLKHTHHWDVLNNTPGLNQWLCHTGLQSGGQVSELCRVYCFPRRTRKRKGVFLC</sequence>
<keyword evidence="2" id="KW-1185">Reference proteome</keyword>
<dbReference type="EMBL" id="OZ035828">
    <property type="protein sequence ID" value="CAL1609712.1"/>
    <property type="molecule type" value="Genomic_DNA"/>
</dbReference>
<gene>
    <name evidence="1" type="ORF">KC01_LOCUS36401</name>
</gene>
<protein>
    <submittedName>
        <fullName evidence="1">Uncharacterized protein</fullName>
    </submittedName>
</protein>